<dbReference type="Proteomes" id="UP000433471">
    <property type="component" value="Segment"/>
</dbReference>
<evidence type="ECO:0000313" key="2">
    <source>
        <dbReference type="EMBL" id="QGZ16165.1"/>
    </source>
</evidence>
<proteinExistence type="predicted"/>
<evidence type="ECO:0000313" key="3">
    <source>
        <dbReference type="Proteomes" id="UP000433471"/>
    </source>
</evidence>
<dbReference type="EMBL" id="MN718199">
    <property type="protein sequence ID" value="QGZ16165.1"/>
    <property type="molecule type" value="Genomic_DNA"/>
</dbReference>
<gene>
    <name evidence="2" type="ORF">Kuja_1730</name>
</gene>
<keyword evidence="3" id="KW-1185">Reference proteome</keyword>
<sequence length="538" mass="61983">MPFFKQTGFSRLFMPKGMDKIQSQIDNEEQKLLDNNEVFALDARNKDEIVVTVGGTVNTASFLNLNLKNYRDYVEEYYITANNPEVEEAIDIIINEIVSVEDGEDVVTLDLEQLEISDDLKEKIRERFKHCLDKINFEESVHELVKDWFISGRQGLYMMINPKRPLDGIQNVIMLDPRCLRPITAVELDRTGGGTTYNKIVGKERGYVYDPTILEKSRTNTLNYSYNFATQSMFLPEATVAFTDSGEKPDQWGFVPSKLHYAIKAVNNLITVEDATVIYAITRAPERRAFFLDVGTLGSKSAIQYMDDMMKRFQTEMTYDRTTGEIVNNKSTMGIVEDFWIPRREGSNATDIQQLDGGQQLGEMRHVLYFQEKVYTALKIPRGRIQGGGMVNIGGSDLAEVDREEHRFNKYTKRLGRRWCNILKDVLIADLVLTKVITLSEKDMFKKRMRIFFNTDSYIVERQEAETMMNRINNLNQIEPFIGKIISLETALKTVMRMTDEEIDKERKKIMEEQNKGLYGGQSNMNPVKRDEPEEGGF</sequence>
<dbReference type="Pfam" id="PF07230">
    <property type="entry name" value="Portal_T4"/>
    <property type="match status" value="1"/>
</dbReference>
<feature type="region of interest" description="Disordered" evidence="1">
    <location>
        <begin position="513"/>
        <end position="538"/>
    </location>
</feature>
<evidence type="ECO:0000256" key="1">
    <source>
        <dbReference type="SAM" id="MobiDB-lite"/>
    </source>
</evidence>
<name>A0A6B9J5N3_9CAUD</name>
<accession>A0A6B9J5N3</accession>
<dbReference type="InterPro" id="IPR010823">
    <property type="entry name" value="Portal_Gp20"/>
</dbReference>
<organism evidence="2 3">
    <name type="scientific">Vibrio phage vB_VchM_Kuja</name>
    <dbReference type="NCBI Taxonomy" id="2686437"/>
    <lineage>
        <taxon>Viruses</taxon>
        <taxon>Duplodnaviria</taxon>
        <taxon>Heunggongvirae</taxon>
        <taxon>Uroviricota</taxon>
        <taxon>Caudoviricetes</taxon>
        <taxon>Pantevenvirales</taxon>
        <taxon>Ackermannviridae</taxon>
        <taxon>Kujavirus</taxon>
        <taxon>Kujavirus kuja</taxon>
    </lineage>
</organism>
<protein>
    <submittedName>
        <fullName evidence="2">Portal vertex protein</fullName>
    </submittedName>
</protein>
<reference evidence="2 3" key="1">
    <citation type="submission" date="2019-11" db="EMBL/GenBank/DDBJ databases">
        <title>Characterization of a novel member of the family Ackermannviridae.</title>
        <authorList>
            <person name="Maina A.N."/>
            <person name="Mwaura F.B."/>
            <person name="Jumba M."/>
        </authorList>
    </citation>
    <scope>NUCLEOTIDE SEQUENCE [LARGE SCALE GENOMIC DNA]</scope>
</reference>